<proteinExistence type="predicted"/>
<reference evidence="1 2" key="1">
    <citation type="journal article" date="2015" name="Stand. Genomic Sci.">
        <title>Genomic Encyclopedia of Bacterial and Archaeal Type Strains, Phase III: the genomes of soil and plant-associated and newly described type strains.</title>
        <authorList>
            <person name="Whitman W.B."/>
            <person name="Woyke T."/>
            <person name="Klenk H.P."/>
            <person name="Zhou Y."/>
            <person name="Lilburn T.G."/>
            <person name="Beck B.J."/>
            <person name="De Vos P."/>
            <person name="Vandamme P."/>
            <person name="Eisen J.A."/>
            <person name="Garrity G."/>
            <person name="Hugenholtz P."/>
            <person name="Kyrpides N.C."/>
        </authorList>
    </citation>
    <scope>NUCLEOTIDE SEQUENCE [LARGE SCALE GENOMIC DNA]</scope>
    <source>
        <strain evidence="1 2">VKM Ac-2538</strain>
    </source>
</reference>
<organism evidence="1 2">
    <name type="scientific">Kribbella orskensis</name>
    <dbReference type="NCBI Taxonomy" id="2512216"/>
    <lineage>
        <taxon>Bacteria</taxon>
        <taxon>Bacillati</taxon>
        <taxon>Actinomycetota</taxon>
        <taxon>Actinomycetes</taxon>
        <taxon>Propionibacteriales</taxon>
        <taxon>Kribbellaceae</taxon>
        <taxon>Kribbella</taxon>
    </lineage>
</organism>
<dbReference type="Proteomes" id="UP000295818">
    <property type="component" value="Unassembled WGS sequence"/>
</dbReference>
<comment type="caution">
    <text evidence="1">The sequence shown here is derived from an EMBL/GenBank/DDBJ whole genome shotgun (WGS) entry which is preliminary data.</text>
</comment>
<evidence type="ECO:0000313" key="1">
    <source>
        <dbReference type="EMBL" id="TCO31692.1"/>
    </source>
</evidence>
<gene>
    <name evidence="1" type="ORF">EV644_101334</name>
</gene>
<protein>
    <recommendedName>
        <fullName evidence="3">DUF218 domain-containing protein</fullName>
    </recommendedName>
</protein>
<keyword evidence="2" id="KW-1185">Reference proteome</keyword>
<accession>A0ABY2BTU1</accession>
<evidence type="ECO:0000313" key="2">
    <source>
        <dbReference type="Proteomes" id="UP000295818"/>
    </source>
</evidence>
<sequence length="68" mass="7433">MTNNFHALRAALIARKAKVNGQVIGSPTAAYYWPSATIREFIAILAEHRLANTIIVLLILAHALLPVI</sequence>
<dbReference type="EMBL" id="SLWM01000001">
    <property type="protein sequence ID" value="TCO31692.1"/>
    <property type="molecule type" value="Genomic_DNA"/>
</dbReference>
<name>A0ABY2BTU1_9ACTN</name>
<evidence type="ECO:0008006" key="3">
    <source>
        <dbReference type="Google" id="ProtNLM"/>
    </source>
</evidence>